<sequence length="63" mass="7164">MDNEQHSLNLGEVKGASVYLDAATMQRIKQYRIRQLKEHPDKPLVGGPMLVRFAVNQWLDGAE</sequence>
<reference evidence="1 2" key="1">
    <citation type="submission" date="2017-08" db="EMBL/GenBank/DDBJ databases">
        <title>Draft Genome Sequence of Hafnia alvei CITHA-6 Isolated from Raw Bovine Milk.</title>
        <authorList>
            <person name="Culligan E.P."/>
            <person name="Mcsweeney A."/>
            <person name="O'Doherty C."/>
            <person name="Gleeson E."/>
            <person name="O'Riordan D."/>
            <person name="Sleator R.D."/>
        </authorList>
    </citation>
    <scope>NUCLEOTIDE SEQUENCE [LARGE SCALE GENOMIC DNA]</scope>
    <source>
        <strain evidence="1 2">CITHA-6</strain>
    </source>
</reference>
<name>A0A2A2MAB5_9GAMM</name>
<evidence type="ECO:0000313" key="1">
    <source>
        <dbReference type="EMBL" id="PAV95621.1"/>
    </source>
</evidence>
<protein>
    <submittedName>
        <fullName evidence="1">Uncharacterized protein</fullName>
    </submittedName>
</protein>
<evidence type="ECO:0000313" key="2">
    <source>
        <dbReference type="Proteomes" id="UP000218796"/>
    </source>
</evidence>
<gene>
    <name evidence="1" type="ORF">CJD50_14375</name>
</gene>
<comment type="caution">
    <text evidence="1">The sequence shown here is derived from an EMBL/GenBank/DDBJ whole genome shotgun (WGS) entry which is preliminary data.</text>
</comment>
<dbReference type="Proteomes" id="UP000218796">
    <property type="component" value="Unassembled WGS sequence"/>
</dbReference>
<keyword evidence="2" id="KW-1185">Reference proteome</keyword>
<dbReference type="AlphaFoldDB" id="A0A2A2MAB5"/>
<organism evidence="1 2">
    <name type="scientific">Hafnia paralvei</name>
    <dbReference type="NCBI Taxonomy" id="546367"/>
    <lineage>
        <taxon>Bacteria</taxon>
        <taxon>Pseudomonadati</taxon>
        <taxon>Pseudomonadota</taxon>
        <taxon>Gammaproteobacteria</taxon>
        <taxon>Enterobacterales</taxon>
        <taxon>Hafniaceae</taxon>
        <taxon>Hafnia</taxon>
    </lineage>
</organism>
<dbReference type="OrthoDB" id="6626709at2"/>
<dbReference type="EMBL" id="NQMS01000006">
    <property type="protein sequence ID" value="PAV95621.1"/>
    <property type="molecule type" value="Genomic_DNA"/>
</dbReference>
<dbReference type="RefSeq" id="WP_095661633.1">
    <property type="nucleotide sequence ID" value="NZ_NQMS01000006.1"/>
</dbReference>
<accession>A0A2A2MAB5</accession>
<proteinExistence type="predicted"/>